<evidence type="ECO:0000313" key="6">
    <source>
        <dbReference type="EMBL" id="KAK3370332.1"/>
    </source>
</evidence>
<keyword evidence="1" id="KW-0677">Repeat</keyword>
<keyword evidence="2 3" id="KW-0040">ANK repeat</keyword>
<dbReference type="GO" id="GO:0003824">
    <property type="term" value="F:catalytic activity"/>
    <property type="evidence" value="ECO:0007669"/>
    <property type="project" value="InterPro"/>
</dbReference>
<reference evidence="6" key="2">
    <citation type="submission" date="2023-06" db="EMBL/GenBank/DDBJ databases">
        <authorList>
            <consortium name="Lawrence Berkeley National Laboratory"/>
            <person name="Haridas S."/>
            <person name="Hensen N."/>
            <person name="Bonometti L."/>
            <person name="Westerberg I."/>
            <person name="Brannstrom I.O."/>
            <person name="Guillou S."/>
            <person name="Cros-Aarteil S."/>
            <person name="Calhoun S."/>
            <person name="Kuo A."/>
            <person name="Mondo S."/>
            <person name="Pangilinan J."/>
            <person name="Riley R."/>
            <person name="LaButti K."/>
            <person name="Andreopoulos B."/>
            <person name="Lipzen A."/>
            <person name="Chen C."/>
            <person name="Yanf M."/>
            <person name="Daum C."/>
            <person name="Ng V."/>
            <person name="Clum A."/>
            <person name="Steindorff A."/>
            <person name="Ohm R."/>
            <person name="Martin F."/>
            <person name="Silar P."/>
            <person name="Natvig D."/>
            <person name="Lalanne C."/>
            <person name="Gautier V."/>
            <person name="Ament-velasquez S.L."/>
            <person name="Kruys A."/>
            <person name="Hutchinson M.I."/>
            <person name="Powell A.J."/>
            <person name="Barry K."/>
            <person name="Miller A.N."/>
            <person name="Grigoriev I.V."/>
            <person name="Debuchy R."/>
            <person name="Gladieux P."/>
            <person name="Thoren M.H."/>
            <person name="Johannesson H."/>
        </authorList>
    </citation>
    <scope>NUCLEOTIDE SEQUENCE</scope>
    <source>
        <strain evidence="6">CBS 232.78</strain>
    </source>
</reference>
<dbReference type="InterPro" id="IPR054471">
    <property type="entry name" value="GPIID_WHD"/>
</dbReference>
<dbReference type="SUPFAM" id="SSF48403">
    <property type="entry name" value="Ankyrin repeat"/>
    <property type="match status" value="2"/>
</dbReference>
<feature type="domain" description="Nephrocystin 3-like N-terminal" evidence="5">
    <location>
        <begin position="172"/>
        <end position="316"/>
    </location>
</feature>
<dbReference type="PANTHER" id="PTHR24166:SF48">
    <property type="entry name" value="PROTEIN VAPYRIN"/>
    <property type="match status" value="1"/>
</dbReference>
<name>A0AAE0N4D2_9PEZI</name>
<reference evidence="6" key="1">
    <citation type="journal article" date="2023" name="Mol. Phylogenet. Evol.">
        <title>Genome-scale phylogeny and comparative genomics of the fungal order Sordariales.</title>
        <authorList>
            <person name="Hensen N."/>
            <person name="Bonometti L."/>
            <person name="Westerberg I."/>
            <person name="Brannstrom I.O."/>
            <person name="Guillou S."/>
            <person name="Cros-Aarteil S."/>
            <person name="Calhoun S."/>
            <person name="Haridas S."/>
            <person name="Kuo A."/>
            <person name="Mondo S."/>
            <person name="Pangilinan J."/>
            <person name="Riley R."/>
            <person name="LaButti K."/>
            <person name="Andreopoulos B."/>
            <person name="Lipzen A."/>
            <person name="Chen C."/>
            <person name="Yan M."/>
            <person name="Daum C."/>
            <person name="Ng V."/>
            <person name="Clum A."/>
            <person name="Steindorff A."/>
            <person name="Ohm R.A."/>
            <person name="Martin F."/>
            <person name="Silar P."/>
            <person name="Natvig D.O."/>
            <person name="Lalanne C."/>
            <person name="Gautier V."/>
            <person name="Ament-Velasquez S.L."/>
            <person name="Kruys A."/>
            <person name="Hutchinson M.I."/>
            <person name="Powell A.J."/>
            <person name="Barry K."/>
            <person name="Miller A.N."/>
            <person name="Grigoriev I.V."/>
            <person name="Debuchy R."/>
            <person name="Gladieux P."/>
            <person name="Hiltunen Thoren M."/>
            <person name="Johannesson H."/>
        </authorList>
    </citation>
    <scope>NUCLEOTIDE SEQUENCE</scope>
    <source>
        <strain evidence="6">CBS 232.78</strain>
    </source>
</reference>
<evidence type="ECO:0000256" key="2">
    <source>
        <dbReference type="ARBA" id="ARBA00023043"/>
    </source>
</evidence>
<dbReference type="SMART" id="SM00248">
    <property type="entry name" value="ANK"/>
    <property type="match status" value="9"/>
</dbReference>
<dbReference type="PANTHER" id="PTHR24166">
    <property type="entry name" value="ROLLING PEBBLES, ISOFORM B"/>
    <property type="match status" value="1"/>
</dbReference>
<protein>
    <recommendedName>
        <fullName evidence="8">Nucleoside phosphorylase domain-containing protein</fullName>
    </recommendedName>
</protein>
<dbReference type="AlphaFoldDB" id="A0AAE0N4D2"/>
<dbReference type="Pfam" id="PF22939">
    <property type="entry name" value="WHD_GPIID"/>
    <property type="match status" value="1"/>
</dbReference>
<feature type="repeat" description="ANK" evidence="3">
    <location>
        <begin position="865"/>
        <end position="897"/>
    </location>
</feature>
<feature type="repeat" description="ANK" evidence="3">
    <location>
        <begin position="972"/>
        <end position="998"/>
    </location>
</feature>
<dbReference type="InterPro" id="IPR050889">
    <property type="entry name" value="Dendritic_Spine_Reg/Scaffold"/>
</dbReference>
<dbReference type="GO" id="GO:0009116">
    <property type="term" value="P:nucleoside metabolic process"/>
    <property type="evidence" value="ECO:0007669"/>
    <property type="project" value="InterPro"/>
</dbReference>
<evidence type="ECO:0000256" key="1">
    <source>
        <dbReference type="ARBA" id="ARBA00022737"/>
    </source>
</evidence>
<keyword evidence="7" id="KW-1185">Reference proteome</keyword>
<feature type="repeat" description="ANK" evidence="3">
    <location>
        <begin position="832"/>
        <end position="864"/>
    </location>
</feature>
<evidence type="ECO:0000259" key="5">
    <source>
        <dbReference type="Pfam" id="PF24883"/>
    </source>
</evidence>
<dbReference type="Pfam" id="PF12796">
    <property type="entry name" value="Ank_2"/>
    <property type="match status" value="3"/>
</dbReference>
<feature type="repeat" description="ANK" evidence="3">
    <location>
        <begin position="706"/>
        <end position="738"/>
    </location>
</feature>
<feature type="repeat" description="ANK" evidence="3">
    <location>
        <begin position="673"/>
        <end position="705"/>
    </location>
</feature>
<evidence type="ECO:0000313" key="7">
    <source>
        <dbReference type="Proteomes" id="UP001285441"/>
    </source>
</evidence>
<comment type="caution">
    <text evidence="6">The sequence shown here is derived from an EMBL/GenBank/DDBJ whole genome shotgun (WGS) entry which is preliminary data.</text>
</comment>
<evidence type="ECO:0008006" key="8">
    <source>
        <dbReference type="Google" id="ProtNLM"/>
    </source>
</evidence>
<organism evidence="6 7">
    <name type="scientific">Podospora didyma</name>
    <dbReference type="NCBI Taxonomy" id="330526"/>
    <lineage>
        <taxon>Eukaryota</taxon>
        <taxon>Fungi</taxon>
        <taxon>Dikarya</taxon>
        <taxon>Ascomycota</taxon>
        <taxon>Pezizomycotina</taxon>
        <taxon>Sordariomycetes</taxon>
        <taxon>Sordariomycetidae</taxon>
        <taxon>Sordariales</taxon>
        <taxon>Podosporaceae</taxon>
        <taxon>Podospora</taxon>
    </lineage>
</organism>
<feature type="domain" description="GPI inositol-deacylase winged helix" evidence="4">
    <location>
        <begin position="419"/>
        <end position="506"/>
    </location>
</feature>
<evidence type="ECO:0000259" key="4">
    <source>
        <dbReference type="Pfam" id="PF22939"/>
    </source>
</evidence>
<dbReference type="Gene3D" id="3.40.50.1580">
    <property type="entry name" value="Nucleoside phosphorylase domain"/>
    <property type="match status" value="1"/>
</dbReference>
<proteinExistence type="predicted"/>
<dbReference type="EMBL" id="JAULSW010000009">
    <property type="protein sequence ID" value="KAK3370332.1"/>
    <property type="molecule type" value="Genomic_DNA"/>
</dbReference>
<sequence length="998" mass="111696">MCAVAASFDERWDIKPYGKARQDSNKYSAGSIGHHNVVLVHMPNMGKVAAATAAANLRFSFPGIKLALMVGICGATPFASMSSKMPGGEILLGDVVISEGLVQYDLGRRLPNNRFMRKDTPSDNLPRPSSDIRSILALLRTEQITGLKADEIRTLSKLKKSPYEDMKDRNPDRIQEWQESRSKALWVSADPRCGKSVLAKYLVDSFLPSTEQRTTCYFFFKDDFEDQRSITTALCCILHQLFRQRPDLLPEAILGQLEADREKFTNSFSEMWSTLLSISEDDDASEIVCSSQIAQTLCKLYRSDRSSNLKLLLTSRPFSKIRQGFQLPDIPELAVVHLSGENETEMGNITKEIDIFIKARVQDMKLLLCCLLKFPHRTYLWVHLTLELVEHDDDIDKPGIVKATSHLPRTVDEAYDGILSETRDPKEAKRILHIVVAAARPLTLKEMGFALAIRGHHISYRDVELKPQDRLRENIRNTCSLFITIIDSKIYLLHQTAKEFLVDSRLAESSSHIPRKLEWKHSLKKQVSHRVIAEICVWHLLFDEYDFLGMPPPLSPYVDDHVFLAYSACHWAVHLREADVKFVNAVAQSALQICNANSSRFPTWFRVYWESAHTARSEEAPDFTSLMAAPYFGLRAVVKLLLKNGRSQVNARDPTYGRTALSWAAGAGFNNKYGRTPLAYAVWTGNLATMKLILKSGARADLEDEIGGTPFSYAVCNGQNDVLQLLLKRASQTDSLDQTPKDLLLSAAKRGHEAVVKLLLDKGIAADLRDGDGHHQDKSPLHCAIESDHRTITNILLNNGADVESKDSERGRETIIMLLLKKGVNIESKDNDGRTPLIRAAQSREGLVVRVLLYKGADIESKDNDGCTPLIWAARYRDELIIELLLKKGANIESKDINGRTPLMWAAECDDPDWAGLRASGMNVGATCIVTLGQASPQTRDEDPDRHAEEGSEVDMRYLLQKGAHIGAMDNEGRTPEWWARHGGHQAVVNLLVLNGAN</sequence>
<dbReference type="SUPFAM" id="SSF53167">
    <property type="entry name" value="Purine and uridine phosphorylases"/>
    <property type="match status" value="1"/>
</dbReference>
<feature type="repeat" description="ANK" evidence="3">
    <location>
        <begin position="776"/>
        <end position="808"/>
    </location>
</feature>
<dbReference type="Pfam" id="PF24883">
    <property type="entry name" value="NPHP3_N"/>
    <property type="match status" value="1"/>
</dbReference>
<dbReference type="Proteomes" id="UP001285441">
    <property type="component" value="Unassembled WGS sequence"/>
</dbReference>
<dbReference type="Gene3D" id="1.25.40.20">
    <property type="entry name" value="Ankyrin repeat-containing domain"/>
    <property type="match status" value="4"/>
</dbReference>
<dbReference type="InterPro" id="IPR056884">
    <property type="entry name" value="NPHP3-like_N"/>
</dbReference>
<dbReference type="InterPro" id="IPR002110">
    <property type="entry name" value="Ankyrin_rpt"/>
</dbReference>
<dbReference type="InterPro" id="IPR036770">
    <property type="entry name" value="Ankyrin_rpt-contain_sf"/>
</dbReference>
<evidence type="ECO:0000256" key="3">
    <source>
        <dbReference type="PROSITE-ProRule" id="PRU00023"/>
    </source>
</evidence>
<dbReference type="PROSITE" id="PS50088">
    <property type="entry name" value="ANK_REPEAT"/>
    <property type="match status" value="6"/>
</dbReference>
<dbReference type="InterPro" id="IPR035994">
    <property type="entry name" value="Nucleoside_phosphorylase_sf"/>
</dbReference>
<dbReference type="PROSITE" id="PS50297">
    <property type="entry name" value="ANK_REP_REGION"/>
    <property type="match status" value="5"/>
</dbReference>
<accession>A0AAE0N4D2</accession>
<gene>
    <name evidence="6" type="ORF">B0H63DRAFT_503961</name>
</gene>